<evidence type="ECO:0000313" key="5">
    <source>
        <dbReference type="EMBL" id="KAF5921761.1"/>
    </source>
</evidence>
<dbReference type="AlphaFoldDB" id="A0A7J7F1B4"/>
<feature type="domain" description="FYVE-type zinc finger" evidence="4">
    <location>
        <begin position="12"/>
        <end position="69"/>
    </location>
</feature>
<dbReference type="GO" id="GO:0048471">
    <property type="term" value="C:perinuclear region of cytoplasm"/>
    <property type="evidence" value="ECO:0007669"/>
    <property type="project" value="UniProtKB-SubCell"/>
</dbReference>
<dbReference type="Proteomes" id="UP000551758">
    <property type="component" value="Unassembled WGS sequence"/>
</dbReference>
<dbReference type="InterPro" id="IPR051745">
    <property type="entry name" value="Intracell_Transport_Effector"/>
</dbReference>
<dbReference type="Pfam" id="PF02318">
    <property type="entry name" value="FYVE_2"/>
    <property type="match status" value="1"/>
</dbReference>
<dbReference type="PANTHER" id="PTHR14555:SF6">
    <property type="entry name" value="RAB EFFECTOR MYRIP"/>
    <property type="match status" value="1"/>
</dbReference>
<reference evidence="5 6" key="1">
    <citation type="journal article" date="2020" name="Mol. Biol. Evol.">
        <title>Interspecific Gene Flow and the Evolution of Specialization in Black and White Rhinoceros.</title>
        <authorList>
            <person name="Moodley Y."/>
            <person name="Westbury M.V."/>
            <person name="Russo I.M."/>
            <person name="Gopalakrishnan S."/>
            <person name="Rakotoarivelo A."/>
            <person name="Olsen R.A."/>
            <person name="Prost S."/>
            <person name="Tunstall T."/>
            <person name="Ryder O.A."/>
            <person name="Dalen L."/>
            <person name="Bruford M.W."/>
        </authorList>
    </citation>
    <scope>NUCLEOTIDE SEQUENCE [LARGE SCALE GENOMIC DNA]</scope>
    <source>
        <strain evidence="5">SBR-YM</strain>
        <tissue evidence="5">Skin</tissue>
    </source>
</reference>
<accession>A0A7J7F1B4</accession>
<dbReference type="PANTHER" id="PTHR14555">
    <property type="entry name" value="MYELIN-ASSOCIATED OLIGODENDROCYTIC BASIC PROTEIN MOBP -RELATED"/>
    <property type="match status" value="1"/>
</dbReference>
<dbReference type="GO" id="GO:0017022">
    <property type="term" value="F:myosin binding"/>
    <property type="evidence" value="ECO:0007669"/>
    <property type="project" value="TreeGrafter"/>
</dbReference>
<dbReference type="GO" id="GO:0030864">
    <property type="term" value="C:cortical actin cytoskeleton"/>
    <property type="evidence" value="ECO:0007669"/>
    <property type="project" value="TreeGrafter"/>
</dbReference>
<feature type="region of interest" description="Disordered" evidence="3">
    <location>
        <begin position="72"/>
        <end position="111"/>
    </location>
</feature>
<keyword evidence="6" id="KW-1185">Reference proteome</keyword>
<keyword evidence="2" id="KW-0963">Cytoplasm</keyword>
<evidence type="ECO:0000256" key="3">
    <source>
        <dbReference type="SAM" id="MobiDB-lite"/>
    </source>
</evidence>
<evidence type="ECO:0000256" key="1">
    <source>
        <dbReference type="ARBA" id="ARBA00004556"/>
    </source>
</evidence>
<evidence type="ECO:0000259" key="4">
    <source>
        <dbReference type="Pfam" id="PF02318"/>
    </source>
</evidence>
<comment type="caution">
    <text evidence="5">The sequence shown here is derived from an EMBL/GenBank/DDBJ whole genome shotgun (WGS) entry which is preliminary data.</text>
</comment>
<dbReference type="InterPro" id="IPR041282">
    <property type="entry name" value="FYVE_2"/>
</dbReference>
<evidence type="ECO:0000313" key="6">
    <source>
        <dbReference type="Proteomes" id="UP000551758"/>
    </source>
</evidence>
<feature type="compositionally biased region" description="Pro residues" evidence="3">
    <location>
        <begin position="97"/>
        <end position="108"/>
    </location>
</feature>
<gene>
    <name evidence="5" type="ORF">HPG69_012932</name>
</gene>
<dbReference type="GO" id="GO:0003779">
    <property type="term" value="F:actin binding"/>
    <property type="evidence" value="ECO:0007669"/>
    <property type="project" value="TreeGrafter"/>
</dbReference>
<evidence type="ECO:0000256" key="2">
    <source>
        <dbReference type="ARBA" id="ARBA00022490"/>
    </source>
</evidence>
<protein>
    <recommendedName>
        <fullName evidence="4">FYVE-type zinc finger domain-containing protein</fullName>
    </recommendedName>
</protein>
<name>A0A7J7F1B4_DICBM</name>
<organism evidence="5 6">
    <name type="scientific">Diceros bicornis minor</name>
    <name type="common">South-central black rhinoceros</name>
    <dbReference type="NCBI Taxonomy" id="77932"/>
    <lineage>
        <taxon>Eukaryota</taxon>
        <taxon>Metazoa</taxon>
        <taxon>Chordata</taxon>
        <taxon>Craniata</taxon>
        <taxon>Vertebrata</taxon>
        <taxon>Euteleostomi</taxon>
        <taxon>Mammalia</taxon>
        <taxon>Eutheria</taxon>
        <taxon>Laurasiatheria</taxon>
        <taxon>Perissodactyla</taxon>
        <taxon>Rhinocerotidae</taxon>
        <taxon>Diceros</taxon>
    </lineage>
</organism>
<comment type="subcellular location">
    <subcellularLocation>
        <location evidence="1">Cytoplasm</location>
        <location evidence="1">Perinuclear region</location>
    </subcellularLocation>
</comment>
<proteinExistence type="predicted"/>
<sequence length="282" mass="32002">MSQKTAKEGPRLSKNQKFSEHFVIRCCPPFTFLNSKREIVDRKYSICRSGCFYQKKEEDWICCACQKTSTSRRATSPQKPKKQPAAPPAVVKAPAKPRSPPRSEPSPVAPNQALYRRSLEDQFISMCIFKPIHQDYVHSTAPSSERSREMMHAPGPAAQMVFMRGPSHGDSAVPFRNNPELGCLHPQPTFSGPTSRIPLLLQPLLYSLVTLQQIIKSKPRNDNRLLEETMEHSVCVQDWIEKENQASPKEEVTQKEFQVNGRPQLLDSLLLDPHVFGQVIRL</sequence>
<dbReference type="EMBL" id="JACDTQ010001582">
    <property type="protein sequence ID" value="KAF5921761.1"/>
    <property type="molecule type" value="Genomic_DNA"/>
</dbReference>